<feature type="compositionally biased region" description="Pro residues" evidence="1">
    <location>
        <begin position="270"/>
        <end position="279"/>
    </location>
</feature>
<organism evidence="3 4">
    <name type="scientific">Rubroshorea leprosula</name>
    <dbReference type="NCBI Taxonomy" id="152421"/>
    <lineage>
        <taxon>Eukaryota</taxon>
        <taxon>Viridiplantae</taxon>
        <taxon>Streptophyta</taxon>
        <taxon>Embryophyta</taxon>
        <taxon>Tracheophyta</taxon>
        <taxon>Spermatophyta</taxon>
        <taxon>Magnoliopsida</taxon>
        <taxon>eudicotyledons</taxon>
        <taxon>Gunneridae</taxon>
        <taxon>Pentapetalae</taxon>
        <taxon>rosids</taxon>
        <taxon>malvids</taxon>
        <taxon>Malvales</taxon>
        <taxon>Dipterocarpaceae</taxon>
        <taxon>Rubroshorea</taxon>
    </lineage>
</organism>
<comment type="caution">
    <text evidence="3">The sequence shown here is derived from an EMBL/GenBank/DDBJ whole genome shotgun (WGS) entry which is preliminary data.</text>
</comment>
<evidence type="ECO:0000313" key="4">
    <source>
        <dbReference type="Proteomes" id="UP001054252"/>
    </source>
</evidence>
<dbReference type="InterPro" id="IPR000608">
    <property type="entry name" value="UBC"/>
</dbReference>
<name>A0AAV5JN11_9ROSI</name>
<dbReference type="Pfam" id="PF00179">
    <property type="entry name" value="UQ_con"/>
    <property type="match status" value="1"/>
</dbReference>
<feature type="region of interest" description="Disordered" evidence="1">
    <location>
        <begin position="117"/>
        <end position="155"/>
    </location>
</feature>
<dbReference type="Proteomes" id="UP001054252">
    <property type="component" value="Unassembled WGS sequence"/>
</dbReference>
<proteinExistence type="predicted"/>
<dbReference type="InterPro" id="IPR057425">
    <property type="entry name" value="DUF2921_N"/>
</dbReference>
<evidence type="ECO:0000259" key="2">
    <source>
        <dbReference type="PROSITE" id="PS50127"/>
    </source>
</evidence>
<feature type="region of interest" description="Disordered" evidence="1">
    <location>
        <begin position="211"/>
        <end position="289"/>
    </location>
</feature>
<feature type="domain" description="UBC core" evidence="2">
    <location>
        <begin position="453"/>
        <end position="613"/>
    </location>
</feature>
<evidence type="ECO:0000256" key="1">
    <source>
        <dbReference type="SAM" id="MobiDB-lite"/>
    </source>
</evidence>
<dbReference type="SMART" id="SM00212">
    <property type="entry name" value="UBCc"/>
    <property type="match status" value="1"/>
</dbReference>
<dbReference type="Gene3D" id="3.10.110.10">
    <property type="entry name" value="Ubiquitin Conjugating Enzyme"/>
    <property type="match status" value="1"/>
</dbReference>
<dbReference type="EMBL" id="BPVZ01000044">
    <property type="protein sequence ID" value="GKV15949.1"/>
    <property type="molecule type" value="Genomic_DNA"/>
</dbReference>
<feature type="region of interest" description="Disordered" evidence="1">
    <location>
        <begin position="28"/>
        <end position="64"/>
    </location>
</feature>
<dbReference type="InterPro" id="IPR016135">
    <property type="entry name" value="UBQ-conjugating_enzyme/RWD"/>
</dbReference>
<dbReference type="SUPFAM" id="SSF54495">
    <property type="entry name" value="UBC-like"/>
    <property type="match status" value="1"/>
</dbReference>
<accession>A0AAV5JN11</accession>
<dbReference type="Pfam" id="PF25333">
    <property type="entry name" value="DUF2921_N"/>
    <property type="match status" value="2"/>
</dbReference>
<keyword evidence="4" id="KW-1185">Reference proteome</keyword>
<feature type="compositionally biased region" description="Low complexity" evidence="1">
    <location>
        <begin position="239"/>
        <end position="258"/>
    </location>
</feature>
<dbReference type="AlphaFoldDB" id="A0AAV5JN11"/>
<evidence type="ECO:0000313" key="3">
    <source>
        <dbReference type="EMBL" id="GKV15949.1"/>
    </source>
</evidence>
<dbReference type="PROSITE" id="PS50127">
    <property type="entry name" value="UBC_2"/>
    <property type="match status" value="1"/>
</dbReference>
<dbReference type="PANTHER" id="PTHR33389">
    <property type="entry name" value="FAMILY PROTEIN, PUTATIVE (DUF2921)-RELATED"/>
    <property type="match status" value="1"/>
</dbReference>
<sequence>MEESSAFGRPRAAIFSFVCFRFRGGASPPEISRSSMKPPPPLPSKYVSLNSKKRVSSGSGSGSRFSFMDPEVIEIPPPIHRSFRSKQKQAIIHEVIDIDNDEESADVTILDVKPNTKDKGKALENSSGGYGNLQAKDSLGSTNQTDPPKHSGLRSHNLVLADSQLSFDEDYIDLMDVDDLAIIQAHFDSVDLPAGVEAPIPWFPDFSPSKRKAFKGSSSSGDHGRGSVKPWPFGSSKPSQSDNKVPSVSSSSLPNPINASIHPPVLGQPSPFPLIPPPGGSKNENKSAVSKLGGSNLNHSFMHSSLGSFSTNANSYQSGPMMPPFGVAPPTWGQGTLPGQTTGVASGSSYPEVCFDDIDSLDDPLFVQPAMSWWKQPWESISVLNNLNSHVSFHEKNDGSDITPQELADIRNQKAVNEEDILKKFKLFKKFDTVEDFSDHHYSSKGVKQPAKSWVKKIQDEWRILENDLPDTIFVRVCEARMDLLRAVIIGAEGTPYHDGLFFFDVFFPASYPKAPPNVYYHSGGLRLNPNLYNCGKVCLSLLNTWSGDKNEKWIPGTSTMLQVLVSIQALILNQKPYFNEPGYANLSGTPQGEMMSQQYNENTFILSLRTMFAPLCPCARADFSSHSSSSASAMMNPSTSTMFFFLFFTSFFIEHVSSTATQVSDDYCSSFFPDVTPGSGFGSYMIENETAHAGFYLGGNPNPNPDLSLTSDTNAFSFSISWTRKTNKDDVLMIGATMVPGSPLVSGSYFRPEVSNSWLQGFWSISSGKLCVVGTVAFFVSGNQHSPAAGLKVNNFKNSNSITSLITGTLECLSSSHDRNCFEPLSVLMIPRLGYEYTLVPGKSGDWFSSGSDTEQNLPLNTLPEGRFCEVVSGVENVYFLNYTSTCSSAKNCLPFSGVVGSLPAFVSLRRIECLEVNKTIRVLVEFLNYSYDGFSSRFSSSWLFNLNMSMIGEGFWDDKKNVLYVSLCQFLGITEPWSNAHIGDCTARLSLRLPAILSIKQNSRFLGQIWSCKTLTDSGYFDRIEFQSTEDVIREVPGLKYEYSEINRVKNLCPTKAGGNKEDIYPSGYSNFIDFHMKIKNSKGERGRGFASPLSVGDRIYWQGFPLVALPPLSSATVVPSSRENSGPVNISYKIDITTETRVGNC</sequence>
<gene>
    <name evidence="3" type="ORF">SLEP1_g26672</name>
</gene>
<dbReference type="PANTHER" id="PTHR33389:SF17">
    <property type="entry name" value="DUF2921 FAMILY PROTEIN"/>
    <property type="match status" value="1"/>
</dbReference>
<reference evidence="3 4" key="1">
    <citation type="journal article" date="2021" name="Commun. Biol.">
        <title>The genome of Shorea leprosula (Dipterocarpaceae) highlights the ecological relevance of drought in aseasonal tropical rainforests.</title>
        <authorList>
            <person name="Ng K.K.S."/>
            <person name="Kobayashi M.J."/>
            <person name="Fawcett J.A."/>
            <person name="Hatakeyama M."/>
            <person name="Paape T."/>
            <person name="Ng C.H."/>
            <person name="Ang C.C."/>
            <person name="Tnah L.H."/>
            <person name="Lee C.T."/>
            <person name="Nishiyama T."/>
            <person name="Sese J."/>
            <person name="O'Brien M.J."/>
            <person name="Copetti D."/>
            <person name="Mohd Noor M.I."/>
            <person name="Ong R.C."/>
            <person name="Putra M."/>
            <person name="Sireger I.Z."/>
            <person name="Indrioko S."/>
            <person name="Kosugi Y."/>
            <person name="Izuno A."/>
            <person name="Isagi Y."/>
            <person name="Lee S.L."/>
            <person name="Shimizu K.K."/>
        </authorList>
    </citation>
    <scope>NUCLEOTIDE SEQUENCE [LARGE SCALE GENOMIC DNA]</scope>
    <source>
        <strain evidence="3">214</strain>
    </source>
</reference>
<protein>
    <recommendedName>
        <fullName evidence="2">UBC core domain-containing protein</fullName>
    </recommendedName>
</protein>
<dbReference type="CDD" id="cd23837">
    <property type="entry name" value="UBCc_UBE2O"/>
    <property type="match status" value="1"/>
</dbReference>